<dbReference type="AlphaFoldDB" id="A0A286RF06"/>
<organism evidence="2 3">
    <name type="scientific">Thermogutta terrifontis</name>
    <dbReference type="NCBI Taxonomy" id="1331910"/>
    <lineage>
        <taxon>Bacteria</taxon>
        <taxon>Pseudomonadati</taxon>
        <taxon>Planctomycetota</taxon>
        <taxon>Planctomycetia</taxon>
        <taxon>Pirellulales</taxon>
        <taxon>Thermoguttaceae</taxon>
        <taxon>Thermogutta</taxon>
    </lineage>
</organism>
<gene>
    <name evidence="2" type="ORF">THTE_1943</name>
</gene>
<feature type="region of interest" description="Disordered" evidence="1">
    <location>
        <begin position="16"/>
        <end position="44"/>
    </location>
</feature>
<evidence type="ECO:0000313" key="3">
    <source>
        <dbReference type="Proteomes" id="UP000215086"/>
    </source>
</evidence>
<sequence length="44" mass="4963">MLCDVPKNQSGGLFSFRVLRKDKKPKDDTDNSDPIKPTEPTDID</sequence>
<protein>
    <submittedName>
        <fullName evidence="2">Uncharacterized protein</fullName>
    </submittedName>
</protein>
<evidence type="ECO:0000256" key="1">
    <source>
        <dbReference type="SAM" id="MobiDB-lite"/>
    </source>
</evidence>
<proteinExistence type="predicted"/>
<dbReference type="Proteomes" id="UP000215086">
    <property type="component" value="Chromosome"/>
</dbReference>
<name>A0A286RF06_9BACT</name>
<reference evidence="2 3" key="1">
    <citation type="journal article" name="Front. Microbiol.">
        <title>Sugar Metabolism of the First Thermophilic Planctomycete Thermogutta terrifontis: Comparative Genomic and Transcriptomic Approaches.</title>
        <authorList>
            <person name="Elcheninov A.G."/>
            <person name="Menzel P."/>
            <person name="Gudbergsdottir S.R."/>
            <person name="Slesarev A.I."/>
            <person name="Kadnikov V.V."/>
            <person name="Krogh A."/>
            <person name="Bonch-Osmolovskaya E.A."/>
            <person name="Peng X."/>
            <person name="Kublanov I.V."/>
        </authorList>
    </citation>
    <scope>NUCLEOTIDE SEQUENCE [LARGE SCALE GENOMIC DNA]</scope>
    <source>
        <strain evidence="2 3">R1</strain>
    </source>
</reference>
<evidence type="ECO:0000313" key="2">
    <source>
        <dbReference type="EMBL" id="ASV74545.1"/>
    </source>
</evidence>
<accession>A0A286RF06</accession>
<keyword evidence="3" id="KW-1185">Reference proteome</keyword>
<dbReference type="KEGG" id="ttf:THTE_1943"/>
<dbReference type="EMBL" id="CP018477">
    <property type="protein sequence ID" value="ASV74545.1"/>
    <property type="molecule type" value="Genomic_DNA"/>
</dbReference>